<dbReference type="AlphaFoldDB" id="A0A2P5WUU0"/>
<dbReference type="OrthoDB" id="994333at2759"/>
<organism evidence="1 2">
    <name type="scientific">Gossypium barbadense</name>
    <name type="common">Sea Island cotton</name>
    <name type="synonym">Hibiscus barbadensis</name>
    <dbReference type="NCBI Taxonomy" id="3634"/>
    <lineage>
        <taxon>Eukaryota</taxon>
        <taxon>Viridiplantae</taxon>
        <taxon>Streptophyta</taxon>
        <taxon>Embryophyta</taxon>
        <taxon>Tracheophyta</taxon>
        <taxon>Spermatophyta</taxon>
        <taxon>Magnoliopsida</taxon>
        <taxon>eudicotyledons</taxon>
        <taxon>Gunneridae</taxon>
        <taxon>Pentapetalae</taxon>
        <taxon>rosids</taxon>
        <taxon>malvids</taxon>
        <taxon>Malvales</taxon>
        <taxon>Malvaceae</taxon>
        <taxon>Malvoideae</taxon>
        <taxon>Gossypium</taxon>
    </lineage>
</organism>
<dbReference type="Proteomes" id="UP000239757">
    <property type="component" value="Unassembled WGS sequence"/>
</dbReference>
<evidence type="ECO:0000313" key="2">
    <source>
        <dbReference type="Proteomes" id="UP000239757"/>
    </source>
</evidence>
<dbReference type="EMBL" id="KZ666423">
    <property type="protein sequence ID" value="PPR94862.1"/>
    <property type="molecule type" value="Genomic_DNA"/>
</dbReference>
<evidence type="ECO:0008006" key="3">
    <source>
        <dbReference type="Google" id="ProtNLM"/>
    </source>
</evidence>
<evidence type="ECO:0000313" key="1">
    <source>
        <dbReference type="EMBL" id="PPR94862.1"/>
    </source>
</evidence>
<name>A0A2P5WUU0_GOSBA</name>
<protein>
    <recommendedName>
        <fullName evidence="3">DUF4283 domain-containing protein</fullName>
    </recommendedName>
</protein>
<gene>
    <name evidence="1" type="ORF">GOBAR_AA25804</name>
</gene>
<reference evidence="1 2" key="1">
    <citation type="submission" date="2015-01" db="EMBL/GenBank/DDBJ databases">
        <title>Genome of allotetraploid Gossypium barbadense reveals genomic plasticity and fiber elongation in cotton evolution.</title>
        <authorList>
            <person name="Chen X."/>
            <person name="Liu X."/>
            <person name="Zhao B."/>
            <person name="Zheng H."/>
            <person name="Hu Y."/>
            <person name="Lu G."/>
            <person name="Yang C."/>
            <person name="Chen J."/>
            <person name="Shan C."/>
            <person name="Zhang L."/>
            <person name="Zhou Y."/>
            <person name="Wang L."/>
            <person name="Guo W."/>
            <person name="Bai Y."/>
            <person name="Ruan J."/>
            <person name="Shangguan X."/>
            <person name="Mao Y."/>
            <person name="Jiang J."/>
            <person name="Zhu Y."/>
            <person name="Lei J."/>
            <person name="Kang H."/>
            <person name="Chen S."/>
            <person name="He X."/>
            <person name="Wang R."/>
            <person name="Wang Y."/>
            <person name="Chen J."/>
            <person name="Wang L."/>
            <person name="Yu S."/>
            <person name="Wang B."/>
            <person name="Wei J."/>
            <person name="Song S."/>
            <person name="Lu X."/>
            <person name="Gao Z."/>
            <person name="Gu W."/>
            <person name="Deng X."/>
            <person name="Ma D."/>
            <person name="Wang S."/>
            <person name="Liang W."/>
            <person name="Fang L."/>
            <person name="Cai C."/>
            <person name="Zhu X."/>
            <person name="Zhou B."/>
            <person name="Zhang Y."/>
            <person name="Chen Z."/>
            <person name="Xu S."/>
            <person name="Zhu R."/>
            <person name="Wang S."/>
            <person name="Zhang T."/>
            <person name="Zhao G."/>
        </authorList>
    </citation>
    <scope>NUCLEOTIDE SEQUENCE [LARGE SCALE GENOMIC DNA]</scope>
    <source>
        <strain evidence="2">cv. Xinhai21</strain>
        <tissue evidence="1">Leaf</tissue>
    </source>
</reference>
<sequence length="185" mass="21608">MANVGNKIGATEVVMVSDDLEIIEDGIRVSLEGLYPETFFLDWVQKILDKSMDLTVVVRLLGRTIGYKTLLNIIQTLWKHVGSFQVIDRDNDYYLVNRDFSTYEQHPSKIVVWMRMSGLPYRSEETTKAFVGINDIPFCIEYEGLPLICYKCTVMDTFKSVVHQKERNRRRPDLRAMNLDHHRCR</sequence>
<proteinExistence type="predicted"/>
<accession>A0A2P5WUU0</accession>